<keyword evidence="1" id="KW-0732">Signal</keyword>
<organism evidence="2 3">
    <name type="scientific">Algoriphagus namhaensis</name>
    <dbReference type="NCBI Taxonomy" id="915353"/>
    <lineage>
        <taxon>Bacteria</taxon>
        <taxon>Pseudomonadati</taxon>
        <taxon>Bacteroidota</taxon>
        <taxon>Cytophagia</taxon>
        <taxon>Cytophagales</taxon>
        <taxon>Cyclobacteriaceae</taxon>
        <taxon>Algoriphagus</taxon>
    </lineage>
</organism>
<feature type="chain" id="PRO_5045575219" description="Lipocalin-like domain-containing protein" evidence="1">
    <location>
        <begin position="23"/>
        <end position="163"/>
    </location>
</feature>
<reference evidence="3" key="1">
    <citation type="journal article" date="2019" name="Int. J. Syst. Evol. Microbiol.">
        <title>The Global Catalogue of Microorganisms (GCM) 10K type strain sequencing project: providing services to taxonomists for standard genome sequencing and annotation.</title>
        <authorList>
            <consortium name="The Broad Institute Genomics Platform"/>
            <consortium name="The Broad Institute Genome Sequencing Center for Infectious Disease"/>
            <person name="Wu L."/>
            <person name="Ma J."/>
        </authorList>
    </citation>
    <scope>NUCLEOTIDE SEQUENCE [LARGE SCALE GENOMIC DNA]</scope>
    <source>
        <strain evidence="3">CCUG 60523</strain>
    </source>
</reference>
<dbReference type="Proteomes" id="UP001595805">
    <property type="component" value="Unassembled WGS sequence"/>
</dbReference>
<protein>
    <recommendedName>
        <fullName evidence="4">Lipocalin-like domain-containing protein</fullName>
    </recommendedName>
</protein>
<evidence type="ECO:0000256" key="1">
    <source>
        <dbReference type="SAM" id="SignalP"/>
    </source>
</evidence>
<evidence type="ECO:0000313" key="2">
    <source>
        <dbReference type="EMBL" id="MFC3881917.1"/>
    </source>
</evidence>
<name>A0ABV8AWI1_9BACT</name>
<dbReference type="EMBL" id="JBHRZS010000007">
    <property type="protein sequence ID" value="MFC3881917.1"/>
    <property type="molecule type" value="Genomic_DNA"/>
</dbReference>
<feature type="signal peptide" evidence="1">
    <location>
        <begin position="1"/>
        <end position="22"/>
    </location>
</feature>
<dbReference type="PROSITE" id="PS51257">
    <property type="entry name" value="PROKAR_LIPOPROTEIN"/>
    <property type="match status" value="1"/>
</dbReference>
<keyword evidence="3" id="KW-1185">Reference proteome</keyword>
<accession>A0ABV8AWI1</accession>
<proteinExistence type="predicted"/>
<evidence type="ECO:0000313" key="3">
    <source>
        <dbReference type="Proteomes" id="UP001595805"/>
    </source>
</evidence>
<gene>
    <name evidence="2" type="ORF">ACFOSV_17105</name>
</gene>
<comment type="caution">
    <text evidence="2">The sequence shown here is derived from an EMBL/GenBank/DDBJ whole genome shotgun (WGS) entry which is preliminary data.</text>
</comment>
<dbReference type="RefSeq" id="WP_377907271.1">
    <property type="nucleotide sequence ID" value="NZ_JBHRZS010000007.1"/>
</dbReference>
<evidence type="ECO:0008006" key="4">
    <source>
        <dbReference type="Google" id="ProtNLM"/>
    </source>
</evidence>
<sequence length="163" mass="17406">MKSPLLRFAILAIFVASFSACGGDDPTPQPPAKTAEEIAVEKLTGTNGSQTWQISGGGSVTRDGRTVTDLYTDFRLVLNSSTARTYTSSNTNDLFDASGNWSFTDGTFTKFELTGSKPAAGREISFTQTGDNLRLDFTIPAPGARINGVFAIAGSYTFNLKKN</sequence>